<dbReference type="Pfam" id="PF00059">
    <property type="entry name" value="Lectin_C"/>
    <property type="match status" value="1"/>
</dbReference>
<dbReference type="SUPFAM" id="SSF56436">
    <property type="entry name" value="C-type lectin-like"/>
    <property type="match status" value="1"/>
</dbReference>
<dbReference type="Gene3D" id="3.10.100.10">
    <property type="entry name" value="Mannose-Binding Protein A, subunit A"/>
    <property type="match status" value="1"/>
</dbReference>
<dbReference type="InterPro" id="IPR033992">
    <property type="entry name" value="NKR-like_CTLD"/>
</dbReference>
<evidence type="ECO:0000256" key="1">
    <source>
        <dbReference type="ARBA" id="ARBA00004167"/>
    </source>
</evidence>
<sequence length="222" mass="25053">MEATVASEKEEMQEEGMQRDQYFSSIYPELLVWRTLAKVLGLSQAVLVLMMVLILHLCSQCSQQEGQVQLTPPISVKDTADPSITPPLSVPPGEGSVAERCPSDWFLHRGKCYYFSKEERSWSSSLEDCKRRGSELLVIQDQEERDFIQSKTRDIPHWIGLHIPSPGNNWTWVDGSPFNGKLFSVSGSTEEDRCVSVNNHHYDSDSCTNAARWICQKEAGKA</sequence>
<feature type="domain" description="C-type lectin" evidence="3">
    <location>
        <begin position="108"/>
        <end position="216"/>
    </location>
</feature>
<dbReference type="InterPro" id="IPR016187">
    <property type="entry name" value="CTDL_fold"/>
</dbReference>
<dbReference type="GO" id="GO:0005886">
    <property type="term" value="C:plasma membrane"/>
    <property type="evidence" value="ECO:0007669"/>
    <property type="project" value="TreeGrafter"/>
</dbReference>
<dbReference type="KEGG" id="muo:115457562"/>
<accession>A0A6P7WHX2</accession>
<dbReference type="PANTHER" id="PTHR46746:SF3">
    <property type="entry name" value="C-TYPE LECTIN DOMAIN-CONTAINING PROTEIN-RELATED"/>
    <property type="match status" value="1"/>
</dbReference>
<dbReference type="InterPro" id="IPR016186">
    <property type="entry name" value="C-type_lectin-like/link_sf"/>
</dbReference>
<dbReference type="Proteomes" id="UP000515156">
    <property type="component" value="Chromosome 14"/>
</dbReference>
<dbReference type="InterPro" id="IPR051379">
    <property type="entry name" value="C-type_Lectin_Receptor_IMM"/>
</dbReference>
<evidence type="ECO:0000259" key="3">
    <source>
        <dbReference type="PROSITE" id="PS50041"/>
    </source>
</evidence>
<dbReference type="InterPro" id="IPR001304">
    <property type="entry name" value="C-type_lectin-like"/>
</dbReference>
<protein>
    <submittedName>
        <fullName evidence="5">Killer cell lectin-like receptor subfamily B member 1B allele C isoform X1</fullName>
    </submittedName>
</protein>
<dbReference type="InParanoid" id="A0A6P7WHX2"/>
<dbReference type="RefSeq" id="XP_030042877.1">
    <property type="nucleotide sequence ID" value="XM_030187017.1"/>
</dbReference>
<dbReference type="CDD" id="cd03593">
    <property type="entry name" value="CLECT_NK_receptors_like"/>
    <property type="match status" value="1"/>
</dbReference>
<gene>
    <name evidence="5" type="primary">LOC115457562</name>
</gene>
<name>A0A6P7WHX2_9AMPH</name>
<dbReference type="GO" id="GO:0030246">
    <property type="term" value="F:carbohydrate binding"/>
    <property type="evidence" value="ECO:0007669"/>
    <property type="project" value="UniProtKB-KW"/>
</dbReference>
<organism evidence="4 5">
    <name type="scientific">Microcaecilia unicolor</name>
    <dbReference type="NCBI Taxonomy" id="1415580"/>
    <lineage>
        <taxon>Eukaryota</taxon>
        <taxon>Metazoa</taxon>
        <taxon>Chordata</taxon>
        <taxon>Craniata</taxon>
        <taxon>Vertebrata</taxon>
        <taxon>Euteleostomi</taxon>
        <taxon>Amphibia</taxon>
        <taxon>Gymnophiona</taxon>
        <taxon>Siphonopidae</taxon>
        <taxon>Microcaecilia</taxon>
    </lineage>
</organism>
<keyword evidence="4" id="KW-1185">Reference proteome</keyword>
<reference evidence="5" key="1">
    <citation type="submission" date="2025-08" db="UniProtKB">
        <authorList>
            <consortium name="RefSeq"/>
        </authorList>
    </citation>
    <scope>IDENTIFICATION</scope>
</reference>
<keyword evidence="2" id="KW-0430">Lectin</keyword>
<evidence type="ECO:0000313" key="4">
    <source>
        <dbReference type="Proteomes" id="UP000515156"/>
    </source>
</evidence>
<comment type="subcellular location">
    <subcellularLocation>
        <location evidence="1">Membrane</location>
        <topology evidence="1">Single-pass membrane protein</topology>
    </subcellularLocation>
</comment>
<evidence type="ECO:0000256" key="2">
    <source>
        <dbReference type="ARBA" id="ARBA00022734"/>
    </source>
</evidence>
<dbReference type="OrthoDB" id="538816at2759"/>
<proteinExistence type="predicted"/>
<dbReference type="AlphaFoldDB" id="A0A6P7WHX2"/>
<dbReference type="PANTHER" id="PTHR46746">
    <property type="entry name" value="KILLER CELL LECTIN-LIKE RECEPTOR SUBFAMILY F MEMBER 2"/>
    <property type="match status" value="1"/>
</dbReference>
<dbReference type="FunCoup" id="A0A6P7WHX2">
    <property type="interactions" value="104"/>
</dbReference>
<dbReference type="PROSITE" id="PS50041">
    <property type="entry name" value="C_TYPE_LECTIN_2"/>
    <property type="match status" value="1"/>
</dbReference>
<evidence type="ECO:0000313" key="5">
    <source>
        <dbReference type="RefSeq" id="XP_030042877.1"/>
    </source>
</evidence>
<dbReference type="SMART" id="SM00034">
    <property type="entry name" value="CLECT"/>
    <property type="match status" value="1"/>
</dbReference>
<dbReference type="GeneID" id="115457562"/>